<gene>
    <name evidence="1" type="ORF">FWJ32_10600</name>
</gene>
<protein>
    <submittedName>
        <fullName evidence="1">CsfB protein</fullName>
    </submittedName>
</protein>
<proteinExistence type="predicted"/>
<name>A0A5D8Q987_9THEO</name>
<reference evidence="1 2" key="1">
    <citation type="submission" date="2019-08" db="EMBL/GenBank/DDBJ databases">
        <title>Calorimonas adulescens gen. nov., sp. nov., an anaerobic thermophilic bacterium from Sakhalin hot spring.</title>
        <authorList>
            <person name="Khomyakova M.A."/>
            <person name="Merkel A.Y."/>
            <person name="Novikov A."/>
            <person name="Bonch-Osmolovskaya E.A."/>
            <person name="Slobodkin A.I."/>
        </authorList>
    </citation>
    <scope>NUCLEOTIDE SEQUENCE [LARGE SCALE GENOMIC DNA]</scope>
    <source>
        <strain evidence="1 2">A05MB</strain>
    </source>
</reference>
<dbReference type="Pfam" id="PF10764">
    <property type="entry name" value="Gin"/>
    <property type="match status" value="1"/>
</dbReference>
<keyword evidence="2" id="KW-1185">Reference proteome</keyword>
<organism evidence="1 2">
    <name type="scientific">Calorimonas adulescens</name>
    <dbReference type="NCBI Taxonomy" id="2606906"/>
    <lineage>
        <taxon>Bacteria</taxon>
        <taxon>Bacillati</taxon>
        <taxon>Bacillota</taxon>
        <taxon>Clostridia</taxon>
        <taxon>Thermoanaerobacterales</taxon>
        <taxon>Thermoanaerobacteraceae</taxon>
        <taxon>Calorimonas</taxon>
    </lineage>
</organism>
<accession>A0A5D8Q987</accession>
<dbReference type="RefSeq" id="WP_149545929.1">
    <property type="nucleotide sequence ID" value="NZ_VTPS01000018.1"/>
</dbReference>
<evidence type="ECO:0000313" key="2">
    <source>
        <dbReference type="Proteomes" id="UP000322976"/>
    </source>
</evidence>
<comment type="caution">
    <text evidence="1">The sequence shown here is derived from an EMBL/GenBank/DDBJ whole genome shotgun (WGS) entry which is preliminary data.</text>
</comment>
<dbReference type="EMBL" id="VTPS01000018">
    <property type="protein sequence ID" value="TZE81062.1"/>
    <property type="molecule type" value="Genomic_DNA"/>
</dbReference>
<dbReference type="Proteomes" id="UP000322976">
    <property type="component" value="Unassembled WGS sequence"/>
</dbReference>
<dbReference type="AlphaFoldDB" id="A0A5D8Q987"/>
<evidence type="ECO:0000313" key="1">
    <source>
        <dbReference type="EMBL" id="TZE81062.1"/>
    </source>
</evidence>
<sequence length="58" mass="6797">MGRCFVCGRETQNESTLLNQKVCDKCYEKIKNISTRDPDYEYYIGAVKLILQNYVNNL</sequence>
<dbReference type="InterPro" id="IPR019700">
    <property type="entry name" value="Sigma-G_inhibitor_Gin"/>
</dbReference>